<dbReference type="SUPFAM" id="SSF52540">
    <property type="entry name" value="P-loop containing nucleoside triphosphate hydrolases"/>
    <property type="match status" value="1"/>
</dbReference>
<dbReference type="EC" id="2.7.4.8" evidence="2 9"/>
<sequence>MSADEHGKPWETVRRGLLLLVSSPAGAGKTSLTRTLVADHDSLMLSISATTRAPRPGEEEGREYYFKTRAEFEAMIAAGEFLEWATVNGNYYGTPKAPVMAALEAGHDVIFDIDWQGAAQVAEQAPDDAVRVFILPPAWGDLERRLKARAQDSEEIMEQRLRLGQEEIRHWRLYDYVIVNKNFDRAYADLGHIYRAERMKPGRNSWLPAFVDGLLAEAVGDAEAAGAPPRSTMMRPVQK</sequence>
<dbReference type="InterPro" id="IPR027417">
    <property type="entry name" value="P-loop_NTPase"/>
</dbReference>
<evidence type="ECO:0000256" key="8">
    <source>
        <dbReference type="ARBA" id="ARBA00030128"/>
    </source>
</evidence>
<keyword evidence="7 9" id="KW-0067">ATP-binding</keyword>
<evidence type="ECO:0000313" key="12">
    <source>
        <dbReference type="Proteomes" id="UP000249524"/>
    </source>
</evidence>
<dbReference type="GO" id="GO:0005829">
    <property type="term" value="C:cytosol"/>
    <property type="evidence" value="ECO:0007669"/>
    <property type="project" value="TreeGrafter"/>
</dbReference>
<dbReference type="RefSeq" id="WP_111274503.1">
    <property type="nucleotide sequence ID" value="NZ_QFYS01000001.1"/>
</dbReference>
<keyword evidence="4 9" id="KW-0808">Transferase</keyword>
<protein>
    <recommendedName>
        <fullName evidence="3 9">Guanylate kinase</fullName>
        <ecNumber evidence="2 9">2.7.4.8</ecNumber>
    </recommendedName>
    <alternativeName>
        <fullName evidence="8 9">GMP kinase</fullName>
    </alternativeName>
</protein>
<dbReference type="SMART" id="SM00072">
    <property type="entry name" value="GuKc"/>
    <property type="match status" value="1"/>
</dbReference>
<comment type="subcellular location">
    <subcellularLocation>
        <location evidence="9">Cytoplasm</location>
    </subcellularLocation>
</comment>
<dbReference type="Proteomes" id="UP000249524">
    <property type="component" value="Unassembled WGS sequence"/>
</dbReference>
<evidence type="ECO:0000256" key="6">
    <source>
        <dbReference type="ARBA" id="ARBA00022777"/>
    </source>
</evidence>
<dbReference type="Gene3D" id="3.30.63.10">
    <property type="entry name" value="Guanylate Kinase phosphate binding domain"/>
    <property type="match status" value="1"/>
</dbReference>
<comment type="function">
    <text evidence="9">Essential for recycling GMP and indirectly, cGMP.</text>
</comment>
<dbReference type="Pfam" id="PF00625">
    <property type="entry name" value="Guanylate_kin"/>
    <property type="match status" value="1"/>
</dbReference>
<dbReference type="FunFam" id="3.30.63.10:FF:000002">
    <property type="entry name" value="Guanylate kinase 1"/>
    <property type="match status" value="1"/>
</dbReference>
<evidence type="ECO:0000256" key="3">
    <source>
        <dbReference type="ARBA" id="ARBA00016296"/>
    </source>
</evidence>
<proteinExistence type="inferred from homology"/>
<dbReference type="PROSITE" id="PS50052">
    <property type="entry name" value="GUANYLATE_KINASE_2"/>
    <property type="match status" value="1"/>
</dbReference>
<comment type="catalytic activity">
    <reaction evidence="9">
        <text>GMP + ATP = GDP + ADP</text>
        <dbReference type="Rhea" id="RHEA:20780"/>
        <dbReference type="ChEBI" id="CHEBI:30616"/>
        <dbReference type="ChEBI" id="CHEBI:58115"/>
        <dbReference type="ChEBI" id="CHEBI:58189"/>
        <dbReference type="ChEBI" id="CHEBI:456216"/>
        <dbReference type="EC" id="2.7.4.8"/>
    </reaction>
</comment>
<evidence type="ECO:0000256" key="5">
    <source>
        <dbReference type="ARBA" id="ARBA00022741"/>
    </source>
</evidence>
<evidence type="ECO:0000256" key="9">
    <source>
        <dbReference type="HAMAP-Rule" id="MF_00328"/>
    </source>
</evidence>
<dbReference type="InterPro" id="IPR008144">
    <property type="entry name" value="Guanylate_kin-like_dom"/>
</dbReference>
<keyword evidence="5 9" id="KW-0547">Nucleotide-binding</keyword>
<organism evidence="11 12">
    <name type="scientific">Phenylobacterium kunshanense</name>
    <dbReference type="NCBI Taxonomy" id="1445034"/>
    <lineage>
        <taxon>Bacteria</taxon>
        <taxon>Pseudomonadati</taxon>
        <taxon>Pseudomonadota</taxon>
        <taxon>Alphaproteobacteria</taxon>
        <taxon>Caulobacterales</taxon>
        <taxon>Caulobacteraceae</taxon>
        <taxon>Phenylobacterium</taxon>
    </lineage>
</organism>
<dbReference type="PANTHER" id="PTHR23117">
    <property type="entry name" value="GUANYLATE KINASE-RELATED"/>
    <property type="match status" value="1"/>
</dbReference>
<dbReference type="PANTHER" id="PTHR23117:SF13">
    <property type="entry name" value="GUANYLATE KINASE"/>
    <property type="match status" value="1"/>
</dbReference>
<dbReference type="EMBL" id="QFYS01000001">
    <property type="protein sequence ID" value="RAK69011.1"/>
    <property type="molecule type" value="Genomic_DNA"/>
</dbReference>
<dbReference type="OrthoDB" id="9808150at2"/>
<keyword evidence="9" id="KW-0963">Cytoplasm</keyword>
<gene>
    <name evidence="9" type="primary">gmk</name>
    <name evidence="11" type="ORF">DJ019_03100</name>
</gene>
<evidence type="ECO:0000313" key="11">
    <source>
        <dbReference type="EMBL" id="RAK69011.1"/>
    </source>
</evidence>
<keyword evidence="12" id="KW-1185">Reference proteome</keyword>
<dbReference type="AlphaFoldDB" id="A0A328BR51"/>
<evidence type="ECO:0000256" key="1">
    <source>
        <dbReference type="ARBA" id="ARBA00005790"/>
    </source>
</evidence>
<dbReference type="HAMAP" id="MF_00328">
    <property type="entry name" value="Guanylate_kinase"/>
    <property type="match status" value="1"/>
</dbReference>
<dbReference type="PROSITE" id="PS00856">
    <property type="entry name" value="GUANYLATE_KINASE_1"/>
    <property type="match status" value="1"/>
</dbReference>
<dbReference type="InterPro" id="IPR017665">
    <property type="entry name" value="Guanylate_kinase"/>
</dbReference>
<dbReference type="CDD" id="cd00071">
    <property type="entry name" value="GMPK"/>
    <property type="match status" value="1"/>
</dbReference>
<comment type="caution">
    <text evidence="11">The sequence shown here is derived from an EMBL/GenBank/DDBJ whole genome shotgun (WGS) entry which is preliminary data.</text>
</comment>
<accession>A0A328BR51</accession>
<dbReference type="InterPro" id="IPR008145">
    <property type="entry name" value="GK/Ca_channel_bsu"/>
</dbReference>
<evidence type="ECO:0000256" key="2">
    <source>
        <dbReference type="ARBA" id="ARBA00012961"/>
    </source>
</evidence>
<feature type="binding site" evidence="9">
    <location>
        <begin position="23"/>
        <end position="30"/>
    </location>
    <ligand>
        <name>ATP</name>
        <dbReference type="ChEBI" id="CHEBI:30616"/>
    </ligand>
</feature>
<keyword evidence="6 9" id="KW-0418">Kinase</keyword>
<dbReference type="NCBIfam" id="TIGR03263">
    <property type="entry name" value="guanyl_kin"/>
    <property type="match status" value="1"/>
</dbReference>
<reference evidence="11 12" key="1">
    <citation type="submission" date="2018-05" db="EMBL/GenBank/DDBJ databases">
        <authorList>
            <person name="Lanie J.A."/>
            <person name="Ng W.-L."/>
            <person name="Kazmierczak K.M."/>
            <person name="Andrzejewski T.M."/>
            <person name="Davidsen T.M."/>
            <person name="Wayne K.J."/>
            <person name="Tettelin H."/>
            <person name="Glass J.I."/>
            <person name="Rusch D."/>
            <person name="Podicherti R."/>
            <person name="Tsui H.-C.T."/>
            <person name="Winkler M.E."/>
        </authorList>
    </citation>
    <scope>NUCLEOTIDE SEQUENCE [LARGE SCALE GENOMIC DNA]</scope>
    <source>
        <strain evidence="11 12">BUT-10</strain>
    </source>
</reference>
<evidence type="ECO:0000256" key="4">
    <source>
        <dbReference type="ARBA" id="ARBA00022679"/>
    </source>
</evidence>
<name>A0A328BR51_9CAUL</name>
<dbReference type="GO" id="GO:0005524">
    <property type="term" value="F:ATP binding"/>
    <property type="evidence" value="ECO:0007669"/>
    <property type="project" value="UniProtKB-UniRule"/>
</dbReference>
<dbReference type="Gene3D" id="3.40.50.300">
    <property type="entry name" value="P-loop containing nucleotide triphosphate hydrolases"/>
    <property type="match status" value="1"/>
</dbReference>
<feature type="domain" description="Guanylate kinase-like" evidence="10">
    <location>
        <begin position="16"/>
        <end position="195"/>
    </location>
</feature>
<dbReference type="GO" id="GO:0004385">
    <property type="term" value="F:GMP kinase activity"/>
    <property type="evidence" value="ECO:0007669"/>
    <property type="project" value="UniProtKB-UniRule"/>
</dbReference>
<comment type="similarity">
    <text evidence="1 9">Belongs to the guanylate kinase family.</text>
</comment>
<dbReference type="InterPro" id="IPR020590">
    <property type="entry name" value="Guanylate_kinase_CS"/>
</dbReference>
<evidence type="ECO:0000256" key="7">
    <source>
        <dbReference type="ARBA" id="ARBA00022840"/>
    </source>
</evidence>
<evidence type="ECO:0000259" key="10">
    <source>
        <dbReference type="PROSITE" id="PS50052"/>
    </source>
</evidence>